<evidence type="ECO:0000313" key="3">
    <source>
        <dbReference type="Proteomes" id="UP000597459"/>
    </source>
</evidence>
<reference evidence="2" key="1">
    <citation type="submission" date="2019-11" db="EMBL/GenBank/DDBJ databases">
        <title>Description of new Acetobacter species.</title>
        <authorList>
            <person name="Cleenwerck I."/>
            <person name="Sombolestani A.S."/>
        </authorList>
    </citation>
    <scope>NUCLEOTIDE SEQUENCE</scope>
    <source>
        <strain evidence="2">LMG 1626</strain>
    </source>
</reference>
<proteinExistence type="predicted"/>
<dbReference type="AlphaFoldDB" id="A0A967EIY7"/>
<organism evidence="2 3">
    <name type="scientific">Acetobacter estunensis</name>
    <dbReference type="NCBI Taxonomy" id="104097"/>
    <lineage>
        <taxon>Bacteria</taxon>
        <taxon>Pseudomonadati</taxon>
        <taxon>Pseudomonadota</taxon>
        <taxon>Alphaproteobacteria</taxon>
        <taxon>Acetobacterales</taxon>
        <taxon>Acetobacteraceae</taxon>
        <taxon>Acetobacter</taxon>
    </lineage>
</organism>
<name>A0A967EIY7_9PROT</name>
<dbReference type="Proteomes" id="UP000597459">
    <property type="component" value="Unassembled WGS sequence"/>
</dbReference>
<feature type="compositionally biased region" description="Basic residues" evidence="1">
    <location>
        <begin position="10"/>
        <end position="19"/>
    </location>
</feature>
<gene>
    <name evidence="2" type="ORF">GOB87_08890</name>
</gene>
<evidence type="ECO:0000256" key="1">
    <source>
        <dbReference type="SAM" id="MobiDB-lite"/>
    </source>
</evidence>
<feature type="compositionally biased region" description="Polar residues" evidence="1">
    <location>
        <begin position="29"/>
        <end position="38"/>
    </location>
</feature>
<sequence>MSISRLRETRKVRHAARPHAVREAIVHPHSNQDTSSMSLPEWQTEGNHETIWLTASDGQKRAVRLDHRDAAFIRKISQDGRFLVLSKLGRHGEETVILPSPASESSETPLPEAGLPLGQALVGEHEKGRYLHFINHDHHDFCRDNLQWDKPDNTPRYSPIDWQAAEAKREKLAAAS</sequence>
<keyword evidence="3" id="KW-1185">Reference proteome</keyword>
<accession>A0A967EIY7</accession>
<protein>
    <submittedName>
        <fullName evidence="2">Uncharacterized protein</fullName>
    </submittedName>
</protein>
<dbReference type="EMBL" id="WOTH01000015">
    <property type="protein sequence ID" value="NHO54069.1"/>
    <property type="molecule type" value="Genomic_DNA"/>
</dbReference>
<evidence type="ECO:0000313" key="2">
    <source>
        <dbReference type="EMBL" id="NHO54069.1"/>
    </source>
</evidence>
<feature type="region of interest" description="Disordered" evidence="1">
    <location>
        <begin position="1"/>
        <end position="43"/>
    </location>
</feature>
<comment type="caution">
    <text evidence="2">The sequence shown here is derived from an EMBL/GenBank/DDBJ whole genome shotgun (WGS) entry which is preliminary data.</text>
</comment>